<dbReference type="RefSeq" id="WP_186867693.1">
    <property type="nucleotide sequence ID" value="NZ_JACOPH010000017.1"/>
</dbReference>
<keyword evidence="3" id="KW-0547">Nucleotide-binding</keyword>
<evidence type="ECO:0000256" key="1">
    <source>
        <dbReference type="ARBA" id="ARBA00022598"/>
    </source>
</evidence>
<accession>A0A923RWH9</accession>
<keyword evidence="2" id="KW-0479">Metal-binding</keyword>
<gene>
    <name evidence="7" type="ORF">H8S17_13940</name>
</gene>
<reference evidence="7" key="1">
    <citation type="submission" date="2020-08" db="EMBL/GenBank/DDBJ databases">
        <title>Genome public.</title>
        <authorList>
            <person name="Liu C."/>
            <person name="Sun Q."/>
        </authorList>
    </citation>
    <scope>NUCLEOTIDE SEQUENCE</scope>
    <source>
        <strain evidence="7">BX1005</strain>
    </source>
</reference>
<dbReference type="Proteomes" id="UP000606720">
    <property type="component" value="Unassembled WGS sequence"/>
</dbReference>
<evidence type="ECO:0000259" key="6">
    <source>
        <dbReference type="Pfam" id="PF03738"/>
    </source>
</evidence>
<evidence type="ECO:0000313" key="8">
    <source>
        <dbReference type="Proteomes" id="UP000606720"/>
    </source>
</evidence>
<evidence type="ECO:0000313" key="7">
    <source>
        <dbReference type="EMBL" id="MBC5715284.1"/>
    </source>
</evidence>
<evidence type="ECO:0000256" key="2">
    <source>
        <dbReference type="ARBA" id="ARBA00022723"/>
    </source>
</evidence>
<dbReference type="InterPro" id="IPR005494">
    <property type="entry name" value="GSPS_pre-ATP-grasp-like_dom"/>
</dbReference>
<keyword evidence="5" id="KW-0460">Magnesium</keyword>
<evidence type="ECO:0000256" key="5">
    <source>
        <dbReference type="ARBA" id="ARBA00022842"/>
    </source>
</evidence>
<feature type="domain" description="Glutathionylspermidine synthase pre-ATP-grasp-like" evidence="6">
    <location>
        <begin position="53"/>
        <end position="430"/>
    </location>
</feature>
<organism evidence="7 8">
    <name type="scientific">Roseburia zhanii</name>
    <dbReference type="NCBI Taxonomy" id="2763064"/>
    <lineage>
        <taxon>Bacteria</taxon>
        <taxon>Bacillati</taxon>
        <taxon>Bacillota</taxon>
        <taxon>Clostridia</taxon>
        <taxon>Lachnospirales</taxon>
        <taxon>Lachnospiraceae</taxon>
        <taxon>Roseburia</taxon>
    </lineage>
</organism>
<name>A0A923RWH9_9FIRM</name>
<comment type="caution">
    <text evidence="7">The sequence shown here is derived from an EMBL/GenBank/DDBJ whole genome shotgun (WGS) entry which is preliminary data.</text>
</comment>
<proteinExistence type="predicted"/>
<dbReference type="SUPFAM" id="SSF56059">
    <property type="entry name" value="Glutathione synthetase ATP-binding domain-like"/>
    <property type="match status" value="1"/>
</dbReference>
<evidence type="ECO:0000256" key="3">
    <source>
        <dbReference type="ARBA" id="ARBA00022741"/>
    </source>
</evidence>
<keyword evidence="4" id="KW-0067">ATP-binding</keyword>
<protein>
    <submittedName>
        <fullName evidence="7">Glutathionylspermidine synthase family protein</fullName>
    </submittedName>
</protein>
<dbReference type="EMBL" id="JACOPH010000017">
    <property type="protein sequence ID" value="MBC5715284.1"/>
    <property type="molecule type" value="Genomic_DNA"/>
</dbReference>
<dbReference type="AlphaFoldDB" id="A0A923RWH9"/>
<keyword evidence="1" id="KW-0436">Ligase</keyword>
<sequence length="446" mass="51899">MLQLAELNREYCEQIRQDRKVHAKSALKEISYMNGSTAKYHGRCVSTLYVPKMFTTEDIAYFRQLIKELYGIFDKVIDHYRSDAEYRSLFGYDKRLEELILREKRYNSNIPIARIDIFYNEATKEFCFCEFNTDGSSAMNEDRELNRGIRYTKGYEYLSEKYHLHTFELFESWVKTSLAIYAQTEGAVEKPHVAIVDFMESATNNEFEIFADCYRKHGIECEICEIRDLTFKDGRLYGKEEKPIDLIYRRAVTSDIMAHYEEVSDFIAAVKAEAVCLIGDFTTQIVHNKVLYHILHHPKTKTFLTESENAYVEAHVPYTALMDAEYLPYEKIITQKDNWILKPLDSYGSKGVFAGVEYESEAEWKEIVDAHRIHGYLVQEFCTPYQTKNIDFSKGADADFIDVSNLTGLFVYDGVFQGIYSRVSRGKIISTQYSEIALPSILVEEK</sequence>
<dbReference type="Pfam" id="PF03738">
    <property type="entry name" value="GSP_synth"/>
    <property type="match status" value="1"/>
</dbReference>
<evidence type="ECO:0000256" key="4">
    <source>
        <dbReference type="ARBA" id="ARBA00022840"/>
    </source>
</evidence>
<keyword evidence="8" id="KW-1185">Reference proteome</keyword>